<dbReference type="InterPro" id="IPR052019">
    <property type="entry name" value="F420H2_bilvrd_red/Heme_oxyg"/>
</dbReference>
<dbReference type="PANTHER" id="PTHR35176">
    <property type="entry name" value="HEME OXYGENASE HI_0854-RELATED"/>
    <property type="match status" value="1"/>
</dbReference>
<keyword evidence="1" id="KW-0560">Oxidoreductase</keyword>
<dbReference type="EMBL" id="JBHSIV010000005">
    <property type="protein sequence ID" value="MFC5061743.1"/>
    <property type="molecule type" value="Genomic_DNA"/>
</dbReference>
<dbReference type="Pfam" id="PF01243">
    <property type="entry name" value="PNPOx_N"/>
    <property type="match status" value="1"/>
</dbReference>
<protein>
    <submittedName>
        <fullName evidence="3">TIGR03618 family F420-dependent PPOX class oxidoreductase</fullName>
    </submittedName>
</protein>
<proteinExistence type="predicted"/>
<evidence type="ECO:0000259" key="2">
    <source>
        <dbReference type="Pfam" id="PF01243"/>
    </source>
</evidence>
<dbReference type="Proteomes" id="UP001595947">
    <property type="component" value="Unassembled WGS sequence"/>
</dbReference>
<name>A0ABV9YK19_9PSEU</name>
<comment type="caution">
    <text evidence="3">The sequence shown here is derived from an EMBL/GenBank/DDBJ whole genome shotgun (WGS) entry which is preliminary data.</text>
</comment>
<reference evidence="4" key="1">
    <citation type="journal article" date="2019" name="Int. J. Syst. Evol. Microbiol.">
        <title>The Global Catalogue of Microorganisms (GCM) 10K type strain sequencing project: providing services to taxonomists for standard genome sequencing and annotation.</title>
        <authorList>
            <consortium name="The Broad Institute Genomics Platform"/>
            <consortium name="The Broad Institute Genome Sequencing Center for Infectious Disease"/>
            <person name="Wu L."/>
            <person name="Ma J."/>
        </authorList>
    </citation>
    <scope>NUCLEOTIDE SEQUENCE [LARGE SCALE GENOMIC DNA]</scope>
    <source>
        <strain evidence="4">CGMCC 4.7093</strain>
    </source>
</reference>
<dbReference type="SUPFAM" id="SSF50475">
    <property type="entry name" value="FMN-binding split barrel"/>
    <property type="match status" value="1"/>
</dbReference>
<evidence type="ECO:0000313" key="3">
    <source>
        <dbReference type="EMBL" id="MFC5061743.1"/>
    </source>
</evidence>
<gene>
    <name evidence="3" type="ORF">ACFPBZ_05975</name>
</gene>
<dbReference type="PANTHER" id="PTHR35176:SF2">
    <property type="entry name" value="F420H(2)-DEPENDENT REDUCTASE RV1155"/>
    <property type="match status" value="1"/>
</dbReference>
<organism evidence="3 4">
    <name type="scientific">Actinomycetospora atypica</name>
    <dbReference type="NCBI Taxonomy" id="1290095"/>
    <lineage>
        <taxon>Bacteria</taxon>
        <taxon>Bacillati</taxon>
        <taxon>Actinomycetota</taxon>
        <taxon>Actinomycetes</taxon>
        <taxon>Pseudonocardiales</taxon>
        <taxon>Pseudonocardiaceae</taxon>
        <taxon>Actinomycetospora</taxon>
    </lineage>
</organism>
<evidence type="ECO:0000256" key="1">
    <source>
        <dbReference type="ARBA" id="ARBA00023002"/>
    </source>
</evidence>
<dbReference type="RefSeq" id="WP_378035098.1">
    <property type="nucleotide sequence ID" value="NZ_JBHSIV010000005.1"/>
</dbReference>
<evidence type="ECO:0000313" key="4">
    <source>
        <dbReference type="Proteomes" id="UP001595947"/>
    </source>
</evidence>
<dbReference type="InterPro" id="IPR012349">
    <property type="entry name" value="Split_barrel_FMN-bd"/>
</dbReference>
<sequence>MELSDLSALSSAEHGLVVVATARADGSIQSSVVNAGVLAHPVTGADVLGFVTYGRAKLGNLRRRPWTTITARSGWQWATAEGRVEISGPDDPLEGVPDEAVPGLLRAVFTAAGGTHDDWDAFDATMVADRRAAVLVTPERLYSNR</sequence>
<keyword evidence="4" id="KW-1185">Reference proteome</keyword>
<dbReference type="InterPro" id="IPR011576">
    <property type="entry name" value="Pyridox_Oxase_N"/>
</dbReference>
<dbReference type="Gene3D" id="2.30.110.10">
    <property type="entry name" value="Electron Transport, Fmn-binding Protein, Chain A"/>
    <property type="match status" value="1"/>
</dbReference>
<accession>A0ABV9YK19</accession>
<dbReference type="NCBIfam" id="TIGR03618">
    <property type="entry name" value="Rv1155_F420"/>
    <property type="match status" value="1"/>
</dbReference>
<feature type="domain" description="Pyridoxamine 5'-phosphate oxidase N-terminal" evidence="2">
    <location>
        <begin position="13"/>
        <end position="94"/>
    </location>
</feature>
<dbReference type="InterPro" id="IPR019920">
    <property type="entry name" value="F420-binding_dom_put"/>
</dbReference>